<evidence type="ECO:0000256" key="2">
    <source>
        <dbReference type="ARBA" id="ARBA00022737"/>
    </source>
</evidence>
<dbReference type="SUPFAM" id="SSF52540">
    <property type="entry name" value="P-loop containing nucleoside triphosphate hydrolases"/>
    <property type="match status" value="1"/>
</dbReference>
<dbReference type="SMART" id="SM00320">
    <property type="entry name" value="WD40"/>
    <property type="match status" value="10"/>
</dbReference>
<accession>A0A2V3IKX0</accession>
<keyword evidence="7" id="KW-1185">Reference proteome</keyword>
<dbReference type="GO" id="GO:0043531">
    <property type="term" value="F:ADP binding"/>
    <property type="evidence" value="ECO:0007669"/>
    <property type="project" value="InterPro"/>
</dbReference>
<feature type="repeat" description="WD" evidence="3">
    <location>
        <begin position="969"/>
        <end position="1003"/>
    </location>
</feature>
<dbReference type="GO" id="GO:0005829">
    <property type="term" value="C:cytosol"/>
    <property type="evidence" value="ECO:0007669"/>
    <property type="project" value="UniProtKB-ARBA"/>
</dbReference>
<evidence type="ECO:0000313" key="7">
    <source>
        <dbReference type="Proteomes" id="UP000247409"/>
    </source>
</evidence>
<sequence>MEVVPAVVGPSLALKPSVMIATYMQKYAERRDLVRDNKSMLHDLLRMYEDTLEVINKTENNRWHDIYSFDTVIKQRIGEYKERLEANLQDLKSLTERVEHALYIGRVKRMQRVLEDYDAFITEVREYYESIVRLALGMEGERATDVNSLDRDQYVACSNVPPNPPRLTLDYNNPDTNEGTLKAAIESSVHSTSRIDIVMVFGMGGVGKTCALRGLAYDVNIGMAFPDGILYIQLGNDSIISNIIAGIAECVEDTGGTQFCRRIREARTVGEASDKAREWFEGRKCLFLVDDIWEANGITPLELKQLGRMLNDESLLVFTSRSVRFMEGADTDVHFRPLHVHGELAQRMLMKHAGIESYVDLRSANRKAVKGILERCKGLPLTLGIAGAAMWRYFDSGVDYQDVLSKYYDDLKSKEENIVAGRAELYDPPLRLIVDKSLKVLDTESRFEKSFKEMFQGFCVLQKHQSVSGHVLQGLWNLDDLGSTRMIAALFERESLIKMRLMGGDEFSVQVHDLILDIAKEMASGGRMTEWFKALLKRYAPKERTRTTGSEIEASNEESVMFTPWWEVEDDGFIQDNLCRVLQEANETEELVWLLERAQWIVMRLQKCGIRGVEQDLAIGLQVAERNGAGDAELIRYLRLIGNAAGMSSKYLVETTYEAWFQIYGRMIWYAEHCERTRRFTCEIEEHAPRPWIKPSIAMLDDAAGVFQDVSRREENFDILDICHKGDVTSTLWTNRDTVCSVTKCNRTTNEITPHPLHSDRNSSSKKPPMSHGSTCGAFSGNLKKLVTGHRDGHMVVWDIDSGYKADRRLECAGTVRRLFRWACVSSGGYGIEEPTCVAISGDGSTVVCGSEYGHVRYWDISNQEAVRNVFRTPRAHKRVIDLDVSFDGTRIVYCSGKSTIGGIRVWDKAVGKVKKPLPEMQCNSVTCVAISRDGKQVVSGLENGKIQIWNIDANRVVYGTEGHYSWGVRLVAFSPDGRRIVSCASEDMVRVWDAENGKSIAQCVVGGKVGALSANFEDEREEVLTAESGGRICRYNILGPVCSIAYRGDGTEIVSGCEDGCVRVWNNKSGKRIGEPLQCYESEVNYVAVSADGKRIVSASQGGSVGVWDADSGEAVAAPLSQIEEHPLRWIGSVAFVNVNDGSRVVFSCAEGVCVWDIDKDKKTNVTQVTSDAWWYTRVAICADGARIAGSSWDHVIVWDVKDKNKEGSPLKGYIHGILSVTFSGDGNRLAAGSKDKTVRMWDVASGDAIGVPLVHDCKVVHVELNVDGSRVVSYDARGYGVVWDATNGQRVIESKNPAEWTSTLHRFRLARFQWDYGWSEKASNQITEQTDGTHKQVLASTRGVFQVGAIYFSKEHCYTIWPLCRLVN</sequence>
<dbReference type="EMBL" id="NBIV01000153">
    <property type="protein sequence ID" value="PXF42698.1"/>
    <property type="molecule type" value="Genomic_DNA"/>
</dbReference>
<proteinExistence type="predicted"/>
<dbReference type="PROSITE" id="PS50294">
    <property type="entry name" value="WD_REPEATS_REGION"/>
    <property type="match status" value="3"/>
</dbReference>
<feature type="domain" description="NB-ARC" evidence="5">
    <location>
        <begin position="190"/>
        <end position="325"/>
    </location>
</feature>
<gene>
    <name evidence="6" type="ORF">BWQ96_07584</name>
</gene>
<dbReference type="InterPro" id="IPR011047">
    <property type="entry name" value="Quinoprotein_ADH-like_sf"/>
</dbReference>
<dbReference type="PROSITE" id="PS50082">
    <property type="entry name" value="WD_REPEATS_2"/>
    <property type="match status" value="7"/>
</dbReference>
<feature type="repeat" description="WD" evidence="3">
    <location>
        <begin position="1042"/>
        <end position="1076"/>
    </location>
</feature>
<dbReference type="InterPro" id="IPR036322">
    <property type="entry name" value="WD40_repeat_dom_sf"/>
</dbReference>
<dbReference type="InterPro" id="IPR019775">
    <property type="entry name" value="WD40_repeat_CS"/>
</dbReference>
<feature type="repeat" description="WD" evidence="3">
    <location>
        <begin position="1078"/>
        <end position="1119"/>
    </location>
</feature>
<dbReference type="PANTHER" id="PTHR22847:SF637">
    <property type="entry name" value="WD REPEAT DOMAIN 5B"/>
    <property type="match status" value="1"/>
</dbReference>
<dbReference type="InterPro" id="IPR002182">
    <property type="entry name" value="NB-ARC"/>
</dbReference>
<keyword evidence="1 3" id="KW-0853">WD repeat</keyword>
<feature type="repeat" description="WD" evidence="3">
    <location>
        <begin position="919"/>
        <end position="960"/>
    </location>
</feature>
<dbReference type="SUPFAM" id="SSF50978">
    <property type="entry name" value="WD40 repeat-like"/>
    <property type="match status" value="1"/>
</dbReference>
<feature type="region of interest" description="Disordered" evidence="4">
    <location>
        <begin position="751"/>
        <end position="774"/>
    </location>
</feature>
<feature type="repeat" description="WD" evidence="3">
    <location>
        <begin position="778"/>
        <end position="808"/>
    </location>
</feature>
<dbReference type="SUPFAM" id="SSF50998">
    <property type="entry name" value="Quinoprotein alcohol dehydrogenase-like"/>
    <property type="match status" value="1"/>
</dbReference>
<dbReference type="InterPro" id="IPR036388">
    <property type="entry name" value="WH-like_DNA-bd_sf"/>
</dbReference>
<evidence type="ECO:0000256" key="3">
    <source>
        <dbReference type="PROSITE-ProRule" id="PRU00221"/>
    </source>
</evidence>
<dbReference type="InterPro" id="IPR001680">
    <property type="entry name" value="WD40_rpt"/>
</dbReference>
<dbReference type="STRING" id="448386.A0A2V3IKX0"/>
<dbReference type="Pfam" id="PF00400">
    <property type="entry name" value="WD40"/>
    <property type="match status" value="6"/>
</dbReference>
<evidence type="ECO:0000256" key="1">
    <source>
        <dbReference type="ARBA" id="ARBA00022574"/>
    </source>
</evidence>
<dbReference type="Gene3D" id="1.10.10.10">
    <property type="entry name" value="Winged helix-like DNA-binding domain superfamily/Winged helix DNA-binding domain"/>
    <property type="match status" value="1"/>
</dbReference>
<dbReference type="Gene3D" id="2.130.10.10">
    <property type="entry name" value="YVTN repeat-like/Quinoprotein amine dehydrogenase"/>
    <property type="match status" value="4"/>
</dbReference>
<dbReference type="Proteomes" id="UP000247409">
    <property type="component" value="Unassembled WGS sequence"/>
</dbReference>
<dbReference type="InterPro" id="IPR027417">
    <property type="entry name" value="P-loop_NTPase"/>
</dbReference>
<evidence type="ECO:0000259" key="5">
    <source>
        <dbReference type="Pfam" id="PF00931"/>
    </source>
</evidence>
<dbReference type="Pfam" id="PF00931">
    <property type="entry name" value="NB-ARC"/>
    <property type="match status" value="1"/>
</dbReference>
<dbReference type="PROSITE" id="PS00678">
    <property type="entry name" value="WD_REPEATS_1"/>
    <property type="match status" value="3"/>
</dbReference>
<dbReference type="Gene3D" id="3.40.50.300">
    <property type="entry name" value="P-loop containing nucleotide triphosphate hydrolases"/>
    <property type="match status" value="1"/>
</dbReference>
<dbReference type="GO" id="GO:1990234">
    <property type="term" value="C:transferase complex"/>
    <property type="evidence" value="ECO:0007669"/>
    <property type="project" value="UniProtKB-ARBA"/>
</dbReference>
<feature type="repeat" description="WD" evidence="3">
    <location>
        <begin position="1212"/>
        <end position="1253"/>
    </location>
</feature>
<evidence type="ECO:0000313" key="6">
    <source>
        <dbReference type="EMBL" id="PXF42698.1"/>
    </source>
</evidence>
<comment type="caution">
    <text evidence="6">The sequence shown here is derived from an EMBL/GenBank/DDBJ whole genome shotgun (WGS) entry which is preliminary data.</text>
</comment>
<dbReference type="InterPro" id="IPR015943">
    <property type="entry name" value="WD40/YVTN_repeat-like_dom_sf"/>
</dbReference>
<dbReference type="PRINTS" id="PR00364">
    <property type="entry name" value="DISEASERSIST"/>
</dbReference>
<dbReference type="OrthoDB" id="10261640at2759"/>
<protein>
    <submittedName>
        <fullName evidence="6">Vegetative incompatibility protein HET-E-1</fullName>
    </submittedName>
</protein>
<organism evidence="6 7">
    <name type="scientific">Gracilariopsis chorda</name>
    <dbReference type="NCBI Taxonomy" id="448386"/>
    <lineage>
        <taxon>Eukaryota</taxon>
        <taxon>Rhodophyta</taxon>
        <taxon>Florideophyceae</taxon>
        <taxon>Rhodymeniophycidae</taxon>
        <taxon>Gracilariales</taxon>
        <taxon>Gracilariaceae</taxon>
        <taxon>Gracilariopsis</taxon>
    </lineage>
</organism>
<reference evidence="6 7" key="1">
    <citation type="journal article" date="2018" name="Mol. Biol. Evol.">
        <title>Analysis of the draft genome of the red seaweed Gracilariopsis chorda provides insights into genome size evolution in Rhodophyta.</title>
        <authorList>
            <person name="Lee J."/>
            <person name="Yang E.C."/>
            <person name="Graf L."/>
            <person name="Yang J.H."/>
            <person name="Qiu H."/>
            <person name="Zel Zion U."/>
            <person name="Chan C.X."/>
            <person name="Stephens T.G."/>
            <person name="Weber A.P.M."/>
            <person name="Boo G.H."/>
            <person name="Boo S.M."/>
            <person name="Kim K.M."/>
            <person name="Shin Y."/>
            <person name="Jung M."/>
            <person name="Lee S.J."/>
            <person name="Yim H.S."/>
            <person name="Lee J.H."/>
            <person name="Bhattacharya D."/>
            <person name="Yoon H.S."/>
        </authorList>
    </citation>
    <scope>NUCLEOTIDE SEQUENCE [LARGE SCALE GENOMIC DNA]</scope>
    <source>
        <strain evidence="6 7">SKKU-2015</strain>
        <tissue evidence="6">Whole body</tissue>
    </source>
</reference>
<dbReference type="PANTHER" id="PTHR22847">
    <property type="entry name" value="WD40 REPEAT PROTEIN"/>
    <property type="match status" value="1"/>
</dbReference>
<keyword evidence="2" id="KW-0677">Repeat</keyword>
<feature type="repeat" description="WD" evidence="3">
    <location>
        <begin position="836"/>
        <end position="869"/>
    </location>
</feature>
<name>A0A2V3IKX0_9FLOR</name>
<evidence type="ECO:0000256" key="4">
    <source>
        <dbReference type="SAM" id="MobiDB-lite"/>
    </source>
</evidence>
<dbReference type="CDD" id="cd00200">
    <property type="entry name" value="WD40"/>
    <property type="match status" value="1"/>
</dbReference>